<dbReference type="InterPro" id="IPR000795">
    <property type="entry name" value="T_Tr_GTP-bd_dom"/>
</dbReference>
<dbReference type="SUPFAM" id="SSF52540">
    <property type="entry name" value="P-loop containing nucleoside triphosphate hydrolases"/>
    <property type="match status" value="1"/>
</dbReference>
<evidence type="ECO:0000256" key="5">
    <source>
        <dbReference type="ARBA" id="ARBA00022801"/>
    </source>
</evidence>
<comment type="similarity">
    <text evidence="1">Belongs to the TRAFAC class translation factor GTPase superfamily. Classic translation factor GTPase family. EF-Tu/EF-1A subfamily.</text>
</comment>
<protein>
    <recommendedName>
        <fullName evidence="2">protein-synthesizing GTPase</fullName>
        <ecNumber evidence="2">3.6.5.3</ecNumber>
    </recommendedName>
</protein>
<keyword evidence="4" id="KW-0547">Nucleotide-binding</keyword>
<reference evidence="11 12" key="1">
    <citation type="submission" date="2019-06" db="EMBL/GenBank/DDBJ databases">
        <title>Discovery of a novel chromosome fission-fusion reversal in muntjac.</title>
        <authorList>
            <person name="Mudd A.B."/>
            <person name="Bredeson J.V."/>
            <person name="Baum R."/>
            <person name="Hockemeyer D."/>
            <person name="Rokhsar D.S."/>
        </authorList>
    </citation>
    <scope>NUCLEOTIDE SEQUENCE [LARGE SCALE GENOMIC DNA]</scope>
    <source>
        <strain evidence="11">UTSW_UCB_Mm</strain>
        <tissue evidence="11">Fibroblast cell line</tissue>
    </source>
</reference>
<dbReference type="Gene3D" id="2.40.30.10">
    <property type="entry name" value="Translation factors"/>
    <property type="match status" value="4"/>
</dbReference>
<dbReference type="InterPro" id="IPR027417">
    <property type="entry name" value="P-loop_NTPase"/>
</dbReference>
<dbReference type="Pfam" id="PF00009">
    <property type="entry name" value="GTP_EFTU"/>
    <property type="match status" value="1"/>
</dbReference>
<proteinExistence type="inferred from homology"/>
<evidence type="ECO:0000256" key="9">
    <source>
        <dbReference type="ARBA" id="ARBA00048107"/>
    </source>
</evidence>
<dbReference type="GO" id="GO:0000049">
    <property type="term" value="F:tRNA binding"/>
    <property type="evidence" value="ECO:0007669"/>
    <property type="project" value="InterPro"/>
</dbReference>
<keyword evidence="12" id="KW-1185">Reference proteome</keyword>
<evidence type="ECO:0000256" key="3">
    <source>
        <dbReference type="ARBA" id="ARBA00022540"/>
    </source>
</evidence>
<evidence type="ECO:0000256" key="7">
    <source>
        <dbReference type="ARBA" id="ARBA00023134"/>
    </source>
</evidence>
<dbReference type="PANTHER" id="PTHR42854">
    <property type="entry name" value="EUKARYOTIC TRANSLATION INITIATION FACTOR 2 SUBUNIT 3 FAMILY MEMBER"/>
    <property type="match status" value="1"/>
</dbReference>
<dbReference type="InterPro" id="IPR044128">
    <property type="entry name" value="eIF2g_GTP-bd"/>
</dbReference>
<dbReference type="CDD" id="cd01888">
    <property type="entry name" value="eIF2_gamma"/>
    <property type="match status" value="1"/>
</dbReference>
<keyword evidence="6" id="KW-0648">Protein biosynthesis</keyword>
<evidence type="ECO:0000256" key="4">
    <source>
        <dbReference type="ARBA" id="ARBA00022741"/>
    </source>
</evidence>
<dbReference type="SUPFAM" id="SSF50465">
    <property type="entry name" value="EF-Tu/eEF-1alpha/eIF2-gamma C-terminal domain"/>
    <property type="match status" value="1"/>
</dbReference>
<name>A0A5N3VP51_MUNMU</name>
<gene>
    <name evidence="11" type="ORF">FD754_015750</name>
</gene>
<dbReference type="SUPFAM" id="SSF50447">
    <property type="entry name" value="Translation proteins"/>
    <property type="match status" value="1"/>
</dbReference>
<evidence type="ECO:0000259" key="10">
    <source>
        <dbReference type="PROSITE" id="PS51722"/>
    </source>
</evidence>
<dbReference type="AlphaFoldDB" id="A0A5N3VP51"/>
<dbReference type="Proteomes" id="UP000326458">
    <property type="component" value="Unassembled WGS sequence"/>
</dbReference>
<evidence type="ECO:0000256" key="8">
    <source>
        <dbReference type="ARBA" id="ARBA00046961"/>
    </source>
</evidence>
<dbReference type="GO" id="GO:0001731">
    <property type="term" value="P:formation of translation preinitiation complex"/>
    <property type="evidence" value="ECO:0007669"/>
    <property type="project" value="TreeGrafter"/>
</dbReference>
<dbReference type="PROSITE" id="PS51722">
    <property type="entry name" value="G_TR_2"/>
    <property type="match status" value="1"/>
</dbReference>
<feature type="non-terminal residue" evidence="11">
    <location>
        <position position="403"/>
    </location>
</feature>
<dbReference type="PRINTS" id="PR00315">
    <property type="entry name" value="ELONGATNFCT"/>
</dbReference>
<comment type="caution">
    <text evidence="11">The sequence shown here is derived from an EMBL/GenBank/DDBJ whole genome shotgun (WGS) entry which is preliminary data.</text>
</comment>
<evidence type="ECO:0000256" key="2">
    <source>
        <dbReference type="ARBA" id="ARBA00011986"/>
    </source>
</evidence>
<dbReference type="EMBL" id="VCEA01000002">
    <property type="protein sequence ID" value="KAB0350893.1"/>
    <property type="molecule type" value="Genomic_DNA"/>
</dbReference>
<organism evidence="11 12">
    <name type="scientific">Muntiacus muntjak</name>
    <name type="common">Barking deer</name>
    <name type="synonym">Indian muntjac</name>
    <dbReference type="NCBI Taxonomy" id="9888"/>
    <lineage>
        <taxon>Eukaryota</taxon>
        <taxon>Metazoa</taxon>
        <taxon>Chordata</taxon>
        <taxon>Craniata</taxon>
        <taxon>Vertebrata</taxon>
        <taxon>Euteleostomi</taxon>
        <taxon>Mammalia</taxon>
        <taxon>Eutheria</taxon>
        <taxon>Laurasiatheria</taxon>
        <taxon>Artiodactyla</taxon>
        <taxon>Ruminantia</taxon>
        <taxon>Pecora</taxon>
        <taxon>Cervidae</taxon>
        <taxon>Muntiacinae</taxon>
        <taxon>Muntiacus</taxon>
    </lineage>
</organism>
<comment type="subunit">
    <text evidence="8">Eukaryotic translation initiation factor 2 eIF2 is a heterotrimeric complex composed of an alpha (EIF2S1), a beta (EIF2S2) and a gamma (EIF2S3) chain. eIF2 is member of the 43S pre-initiation complex (43S PIC). Interacts (via C-terminus) with CDC123; the interaction is direct.</text>
</comment>
<dbReference type="GO" id="GO:0003924">
    <property type="term" value="F:GTPase activity"/>
    <property type="evidence" value="ECO:0007669"/>
    <property type="project" value="InterPro"/>
</dbReference>
<dbReference type="CDD" id="cd03688">
    <property type="entry name" value="eIF2_gamma_II"/>
    <property type="match status" value="1"/>
</dbReference>
<evidence type="ECO:0000256" key="6">
    <source>
        <dbReference type="ARBA" id="ARBA00022917"/>
    </source>
</evidence>
<keyword evidence="3" id="KW-0396">Initiation factor</keyword>
<dbReference type="NCBIfam" id="NF003077">
    <property type="entry name" value="PRK04000.1"/>
    <property type="match status" value="1"/>
</dbReference>
<evidence type="ECO:0000313" key="12">
    <source>
        <dbReference type="Proteomes" id="UP000326458"/>
    </source>
</evidence>
<dbReference type="InterPro" id="IPR015256">
    <property type="entry name" value="eIF2g_C"/>
</dbReference>
<dbReference type="GO" id="GO:0005525">
    <property type="term" value="F:GTP binding"/>
    <property type="evidence" value="ECO:0007669"/>
    <property type="project" value="UniProtKB-KW"/>
</dbReference>
<comment type="catalytic activity">
    <reaction evidence="9">
        <text>GTP + H2O = GDP + phosphate + H(+)</text>
        <dbReference type="Rhea" id="RHEA:19669"/>
        <dbReference type="ChEBI" id="CHEBI:15377"/>
        <dbReference type="ChEBI" id="CHEBI:15378"/>
        <dbReference type="ChEBI" id="CHEBI:37565"/>
        <dbReference type="ChEBI" id="CHEBI:43474"/>
        <dbReference type="ChEBI" id="CHEBI:58189"/>
        <dbReference type="EC" id="3.6.5.3"/>
    </reaction>
</comment>
<dbReference type="GO" id="GO:0005850">
    <property type="term" value="C:eukaryotic translation initiation factor 2 complex"/>
    <property type="evidence" value="ECO:0007669"/>
    <property type="project" value="TreeGrafter"/>
</dbReference>
<dbReference type="InterPro" id="IPR009000">
    <property type="entry name" value="Transl_B-barrel_sf"/>
</dbReference>
<dbReference type="FunFam" id="3.40.50.300:FF:000065">
    <property type="entry name" value="Eukaryotic translation initiation factor 2 subunit gamma"/>
    <property type="match status" value="1"/>
</dbReference>
<keyword evidence="7" id="KW-0342">GTP-binding</keyword>
<keyword evidence="5" id="KW-0378">Hydrolase</keyword>
<dbReference type="InterPro" id="IPR050543">
    <property type="entry name" value="eIF2G"/>
</dbReference>
<dbReference type="InterPro" id="IPR009001">
    <property type="entry name" value="Transl_elong_EF1A/Init_IF2_C"/>
</dbReference>
<feature type="domain" description="Tr-type G" evidence="10">
    <location>
        <begin position="39"/>
        <end position="220"/>
    </location>
</feature>
<evidence type="ECO:0000313" key="11">
    <source>
        <dbReference type="EMBL" id="KAB0350893.1"/>
    </source>
</evidence>
<dbReference type="GO" id="GO:0005829">
    <property type="term" value="C:cytosol"/>
    <property type="evidence" value="ECO:0007669"/>
    <property type="project" value="TreeGrafter"/>
</dbReference>
<dbReference type="Pfam" id="PF09173">
    <property type="entry name" value="eIF2_C"/>
    <property type="match status" value="1"/>
</dbReference>
<evidence type="ECO:0000256" key="1">
    <source>
        <dbReference type="ARBA" id="ARBA00007249"/>
    </source>
</evidence>
<dbReference type="InterPro" id="IPR044127">
    <property type="entry name" value="eIF2g_dom_2"/>
</dbReference>
<sequence>MTGGEAGVTLGQPHLSRQDLATLDVSKLTPLSHEVVSRQDTINIDTTGHVAHRKSTVVKAISGVHTVRFKKELERNITIKLGYANAKIYKLDDPSCPQPECYRSYIPGTKGNFKLVRLVSFVDSPGHDILMATMLNGATVMDAALLLIAGNKSCPQPQTFEHLAAIEIMKLKHILILQNKIDLVKESQAKEEYKQILAFLKHNIEVVCEYMVKKIPVPPRDFASEPRLIVIRSSDVNKPGCEVDDLKGGGAGGRDRSQTWYCFQRQGRKIMCKPIFSKIASLFTEHNDLQYAAPGGLIGVGTKIDPTLCRADRMVGQVLGAVGALPEIFTELEISYFLLRRLLGVRTEGDKKTAKVQKLSKNEVLMVNIGSLSTEGRKKIALSQRVEKHWRLIGWGPIRRGVT</sequence>
<dbReference type="EC" id="3.6.5.3" evidence="2"/>
<accession>A0A5N3VP51</accession>
<dbReference type="GO" id="GO:0003743">
    <property type="term" value="F:translation initiation factor activity"/>
    <property type="evidence" value="ECO:0007669"/>
    <property type="project" value="UniProtKB-KW"/>
</dbReference>
<dbReference type="Gene3D" id="3.40.50.300">
    <property type="entry name" value="P-loop containing nucleotide triphosphate hydrolases"/>
    <property type="match status" value="1"/>
</dbReference>
<dbReference type="PANTHER" id="PTHR42854:SF3">
    <property type="entry name" value="EUKARYOTIC TRANSLATION INITIATION FACTOR 2 SUBUNIT 3-RELATED"/>
    <property type="match status" value="1"/>
</dbReference>